<keyword evidence="5" id="KW-1185">Reference proteome</keyword>
<keyword evidence="2" id="KW-0472">Membrane</keyword>
<proteinExistence type="predicted"/>
<dbReference type="EMBL" id="KE346364">
    <property type="protein sequence ID" value="KJE92676.1"/>
    <property type="molecule type" value="Genomic_DNA"/>
</dbReference>
<dbReference type="AlphaFoldDB" id="A0A0D2UCE3"/>
<reference evidence="5" key="1">
    <citation type="submission" date="2011-02" db="EMBL/GenBank/DDBJ databases">
        <title>The Genome Sequence of Capsaspora owczarzaki ATCC 30864.</title>
        <authorList>
            <person name="Russ C."/>
            <person name="Cuomo C."/>
            <person name="Burger G."/>
            <person name="Gray M.W."/>
            <person name="Holland P.W.H."/>
            <person name="King N."/>
            <person name="Lang F.B.F."/>
            <person name="Roger A.J."/>
            <person name="Ruiz-Trillo I."/>
            <person name="Young S.K."/>
            <person name="Zeng Q."/>
            <person name="Gargeya S."/>
            <person name="Alvarado L."/>
            <person name="Berlin A."/>
            <person name="Chapman S.B."/>
            <person name="Chen Z."/>
            <person name="Freedman E."/>
            <person name="Gellesch M."/>
            <person name="Goldberg J."/>
            <person name="Griggs A."/>
            <person name="Gujja S."/>
            <person name="Heilman E."/>
            <person name="Heiman D."/>
            <person name="Howarth C."/>
            <person name="Mehta T."/>
            <person name="Neiman D."/>
            <person name="Pearson M."/>
            <person name="Roberts A."/>
            <person name="Saif S."/>
            <person name="Shea T."/>
            <person name="Shenoy N."/>
            <person name="Sisk P."/>
            <person name="Stolte C."/>
            <person name="Sykes S."/>
            <person name="White J."/>
            <person name="Yandava C."/>
            <person name="Haas B."/>
            <person name="Nusbaum C."/>
            <person name="Birren B."/>
        </authorList>
    </citation>
    <scope>NUCLEOTIDE SEQUENCE</scope>
    <source>
        <strain evidence="5">ATCC 30864</strain>
    </source>
</reference>
<dbReference type="STRING" id="595528.A0A0D2UCE3"/>
<feature type="transmembrane region" description="Helical" evidence="2">
    <location>
        <begin position="41"/>
        <end position="62"/>
    </location>
</feature>
<accession>A0A0D2UCE3</accession>
<dbReference type="InterPro" id="IPR052935">
    <property type="entry name" value="Mg2+_PAP"/>
</dbReference>
<keyword evidence="2" id="KW-0812">Transmembrane</keyword>
<dbReference type="Pfam" id="PF09949">
    <property type="entry name" value="APP1_cat"/>
    <property type="match status" value="1"/>
</dbReference>
<dbReference type="PANTHER" id="PTHR28208:SF3">
    <property type="entry name" value="PHOSPHATIDATE PHOSPHATASE APP1"/>
    <property type="match status" value="1"/>
</dbReference>
<feature type="region of interest" description="Disordered" evidence="1">
    <location>
        <begin position="1"/>
        <end position="27"/>
    </location>
</feature>
<dbReference type="PANTHER" id="PTHR28208">
    <property type="entry name" value="PHOSPHATIDATE PHOSPHATASE APP1"/>
    <property type="match status" value="1"/>
</dbReference>
<evidence type="ECO:0000259" key="3">
    <source>
        <dbReference type="Pfam" id="PF09949"/>
    </source>
</evidence>
<dbReference type="InterPro" id="IPR019236">
    <property type="entry name" value="APP1_cat"/>
</dbReference>
<feature type="domain" description="Phosphatidate phosphatase APP1 catalytic" evidence="3">
    <location>
        <begin position="294"/>
        <end position="375"/>
    </location>
</feature>
<evidence type="ECO:0000313" key="4">
    <source>
        <dbReference type="EMBL" id="KJE92676.1"/>
    </source>
</evidence>
<gene>
    <name evidence="4" type="ORF">CAOG_009693</name>
</gene>
<protein>
    <recommendedName>
        <fullName evidence="3">Phosphatidate phosphatase APP1 catalytic domain-containing protein</fullName>
    </recommendedName>
</protein>
<keyword evidence="2" id="KW-1133">Transmembrane helix</keyword>
<name>A0A0D2UCE3_CAPO3</name>
<dbReference type="GO" id="GO:0008195">
    <property type="term" value="F:phosphatidate phosphatase activity"/>
    <property type="evidence" value="ECO:0007669"/>
    <property type="project" value="InterPro"/>
</dbReference>
<evidence type="ECO:0000313" key="5">
    <source>
        <dbReference type="Proteomes" id="UP000008743"/>
    </source>
</evidence>
<organism evidence="4 5">
    <name type="scientific">Capsaspora owczarzaki (strain ATCC 30864)</name>
    <dbReference type="NCBI Taxonomy" id="595528"/>
    <lineage>
        <taxon>Eukaryota</taxon>
        <taxon>Filasterea</taxon>
        <taxon>Capsaspora</taxon>
    </lineage>
</organism>
<dbReference type="InParanoid" id="A0A0D2UCE3"/>
<evidence type="ECO:0000256" key="1">
    <source>
        <dbReference type="SAM" id="MobiDB-lite"/>
    </source>
</evidence>
<dbReference type="OrthoDB" id="2117591at2759"/>
<dbReference type="Proteomes" id="UP000008743">
    <property type="component" value="Unassembled WGS sequence"/>
</dbReference>
<sequence>MSDGPGPGASTTAHHQQHPHSHHHRRPKKVARFLLRSLTRCCYTVAWLLGVVAVLVGVLLALDLYATHFSEQAVQTDEHVEFFITHSSCNLEDTLSNECFVTAHGVVFEPELDSSVRRQVASTILHLVGLQQLDDAARRNYDRRVWLFMRDFERGKNVSVALTPCSEPHHRVAEGTNVDDHSFLHRALHWTLHSRDVAVHEEGDEAGKPRTCDEHCLLLRELHKQVVVGTMLTAANGHFKLSIPVPKSLVKHYLRDSPSPVLWVCFRTVLPEADRRVFTGRAQLSIVGSGRPLHVISDIDDTIKVTHVRFLRRMAAHTFLHEYEAVQGMARLFRRLAVAHHAVFHYVSGSPWQLHEDLVAMMTRAGFPLGSMHLKLVLEH</sequence>
<evidence type="ECO:0000256" key="2">
    <source>
        <dbReference type="SAM" id="Phobius"/>
    </source>
</evidence>
<feature type="compositionally biased region" description="Basic residues" evidence="1">
    <location>
        <begin position="15"/>
        <end position="27"/>
    </location>
</feature>